<accession>A0A1W1YZC2</accession>
<dbReference type="RefSeq" id="WP_143514454.1">
    <property type="nucleotide sequence ID" value="NZ_FWYD01000001.1"/>
</dbReference>
<evidence type="ECO:0000256" key="1">
    <source>
        <dbReference type="SAM" id="SignalP"/>
    </source>
</evidence>
<keyword evidence="3" id="KW-1185">Reference proteome</keyword>
<proteinExistence type="predicted"/>
<evidence type="ECO:0000313" key="2">
    <source>
        <dbReference type="EMBL" id="SMC41038.1"/>
    </source>
</evidence>
<evidence type="ECO:0008006" key="4">
    <source>
        <dbReference type="Google" id="ProtNLM"/>
    </source>
</evidence>
<sequence length="82" mass="8923">MTIVTKSGLMLVGAIALAGCTSPEYFETEPVQVQTKQGVVTCQLYTKEVLDWDRSINRPSTMSVELADQVCKAEGAARKQNS</sequence>
<protein>
    <recommendedName>
        <fullName evidence="4">Outer membrane lipoprotein</fullName>
    </recommendedName>
</protein>
<feature type="signal peptide" evidence="1">
    <location>
        <begin position="1"/>
        <end position="18"/>
    </location>
</feature>
<feature type="chain" id="PRO_5013297689" description="Outer membrane lipoprotein" evidence="1">
    <location>
        <begin position="19"/>
        <end position="82"/>
    </location>
</feature>
<dbReference type="EMBL" id="FWYD01000001">
    <property type="protein sequence ID" value="SMC41038.1"/>
    <property type="molecule type" value="Genomic_DNA"/>
</dbReference>
<gene>
    <name evidence="2" type="ORF">SAMN06295998_10166</name>
</gene>
<dbReference type="PROSITE" id="PS51257">
    <property type="entry name" value="PROKAR_LIPOPROTEIN"/>
    <property type="match status" value="1"/>
</dbReference>
<dbReference type="AlphaFoldDB" id="A0A1W1YZC2"/>
<dbReference type="Proteomes" id="UP000192330">
    <property type="component" value="Unassembled WGS sequence"/>
</dbReference>
<dbReference type="STRING" id="1387277.SAMN06295998_10166"/>
<dbReference type="OrthoDB" id="7777983at2"/>
<name>A0A1W1YZC2_9RHOB</name>
<reference evidence="2 3" key="1">
    <citation type="submission" date="2017-04" db="EMBL/GenBank/DDBJ databases">
        <authorList>
            <person name="Afonso C.L."/>
            <person name="Miller P.J."/>
            <person name="Scott M.A."/>
            <person name="Spackman E."/>
            <person name="Goraichik I."/>
            <person name="Dimitrov K.M."/>
            <person name="Suarez D.L."/>
            <person name="Swayne D.E."/>
        </authorList>
    </citation>
    <scope>NUCLEOTIDE SEQUENCE [LARGE SCALE GENOMIC DNA]</scope>
    <source>
        <strain evidence="2 3">CGMCC 1.12644</strain>
    </source>
</reference>
<evidence type="ECO:0000313" key="3">
    <source>
        <dbReference type="Proteomes" id="UP000192330"/>
    </source>
</evidence>
<keyword evidence="1" id="KW-0732">Signal</keyword>
<organism evidence="2 3">
    <name type="scientific">Primorskyibacter flagellatus</name>
    <dbReference type="NCBI Taxonomy" id="1387277"/>
    <lineage>
        <taxon>Bacteria</taxon>
        <taxon>Pseudomonadati</taxon>
        <taxon>Pseudomonadota</taxon>
        <taxon>Alphaproteobacteria</taxon>
        <taxon>Rhodobacterales</taxon>
        <taxon>Roseobacteraceae</taxon>
        <taxon>Primorskyibacter</taxon>
    </lineage>
</organism>